<evidence type="ECO:0000256" key="3">
    <source>
        <dbReference type="ARBA" id="ARBA00022475"/>
    </source>
</evidence>
<keyword evidence="6 7" id="KW-0472">Membrane</keyword>
<evidence type="ECO:0000259" key="8">
    <source>
        <dbReference type="PROSITE" id="PS50928"/>
    </source>
</evidence>
<evidence type="ECO:0000256" key="1">
    <source>
        <dbReference type="ARBA" id="ARBA00004651"/>
    </source>
</evidence>
<dbReference type="PANTHER" id="PTHR30193:SF37">
    <property type="entry name" value="INNER MEMBRANE ABC TRANSPORTER PERMEASE PROTEIN YCJO"/>
    <property type="match status" value="1"/>
</dbReference>
<dbReference type="InterPro" id="IPR000515">
    <property type="entry name" value="MetI-like"/>
</dbReference>
<gene>
    <name evidence="9" type="primary">ugpA_6</name>
    <name evidence="9" type="ORF">ERS852476_02870</name>
</gene>
<dbReference type="Pfam" id="PF00528">
    <property type="entry name" value="BPD_transp_1"/>
    <property type="match status" value="1"/>
</dbReference>
<dbReference type="GO" id="GO:0005886">
    <property type="term" value="C:plasma membrane"/>
    <property type="evidence" value="ECO:0007669"/>
    <property type="project" value="UniProtKB-SubCell"/>
</dbReference>
<evidence type="ECO:0000313" key="10">
    <source>
        <dbReference type="Proteomes" id="UP000095645"/>
    </source>
</evidence>
<dbReference type="RefSeq" id="WP_055058565.1">
    <property type="nucleotide sequence ID" value="NZ_CYZP01000029.1"/>
</dbReference>
<evidence type="ECO:0000256" key="5">
    <source>
        <dbReference type="ARBA" id="ARBA00022989"/>
    </source>
</evidence>
<evidence type="ECO:0000256" key="4">
    <source>
        <dbReference type="ARBA" id="ARBA00022692"/>
    </source>
</evidence>
<dbReference type="AlphaFoldDB" id="A0A174F4I5"/>
<dbReference type="GO" id="GO:0055085">
    <property type="term" value="P:transmembrane transport"/>
    <property type="evidence" value="ECO:0007669"/>
    <property type="project" value="InterPro"/>
</dbReference>
<dbReference type="InterPro" id="IPR035906">
    <property type="entry name" value="MetI-like_sf"/>
</dbReference>
<evidence type="ECO:0000256" key="6">
    <source>
        <dbReference type="ARBA" id="ARBA00023136"/>
    </source>
</evidence>
<comment type="subcellular location">
    <subcellularLocation>
        <location evidence="1 7">Cell membrane</location>
        <topology evidence="1 7">Multi-pass membrane protein</topology>
    </subcellularLocation>
</comment>
<dbReference type="CDD" id="cd06261">
    <property type="entry name" value="TM_PBP2"/>
    <property type="match status" value="1"/>
</dbReference>
<sequence>MNKRSKINWNYLLIAPALIISVCVILVPGIMTVVYSFTDWNGLSPDINFIGLQNYQELFHDNVFFIAIKNNFIWAIMFLTIPVVIGMLSAMLLLSRKKTRSIYQVAFLIPYVLAPSVNAMLWLNIMFSPVVGVVAFLRNTFGWDISSPLASMKSAIYACAGVDIWHYWSYLTVIYLAALRQVPTDQVEAARVEGCNGWQLFRYVYLPNIMPTVKLMFMMITIGSFLSFDYVKLLTGGGPAHSTEVLGTYAYSFAFSSMKVGKAASVGMFISIFGLIASMIYARMTKKESIE</sequence>
<evidence type="ECO:0000313" key="9">
    <source>
        <dbReference type="EMBL" id="CUO43838.1"/>
    </source>
</evidence>
<feature type="transmembrane region" description="Helical" evidence="7">
    <location>
        <begin position="106"/>
        <end position="135"/>
    </location>
</feature>
<dbReference type="EMBL" id="CYZP01000029">
    <property type="protein sequence ID" value="CUO43838.1"/>
    <property type="molecule type" value="Genomic_DNA"/>
</dbReference>
<dbReference type="SUPFAM" id="SSF161098">
    <property type="entry name" value="MetI-like"/>
    <property type="match status" value="1"/>
</dbReference>
<keyword evidence="3" id="KW-1003">Cell membrane</keyword>
<proteinExistence type="inferred from homology"/>
<feature type="transmembrane region" description="Helical" evidence="7">
    <location>
        <begin position="155"/>
        <end position="179"/>
    </location>
</feature>
<reference evidence="9 10" key="1">
    <citation type="submission" date="2015-09" db="EMBL/GenBank/DDBJ databases">
        <authorList>
            <consortium name="Pathogen Informatics"/>
        </authorList>
    </citation>
    <scope>NUCLEOTIDE SEQUENCE [LARGE SCALE GENOMIC DNA]</scope>
    <source>
        <strain evidence="9 10">2789STDY5834861</strain>
    </source>
</reference>
<evidence type="ECO:0000256" key="7">
    <source>
        <dbReference type="RuleBase" id="RU363032"/>
    </source>
</evidence>
<feature type="transmembrane region" description="Helical" evidence="7">
    <location>
        <begin position="200"/>
        <end position="226"/>
    </location>
</feature>
<dbReference type="Proteomes" id="UP000095645">
    <property type="component" value="Unassembled WGS sequence"/>
</dbReference>
<dbReference type="PANTHER" id="PTHR30193">
    <property type="entry name" value="ABC TRANSPORTER PERMEASE PROTEIN"/>
    <property type="match status" value="1"/>
</dbReference>
<feature type="transmembrane region" description="Helical" evidence="7">
    <location>
        <begin position="72"/>
        <end position="94"/>
    </location>
</feature>
<accession>A0A174F4I5</accession>
<evidence type="ECO:0000256" key="2">
    <source>
        <dbReference type="ARBA" id="ARBA00022448"/>
    </source>
</evidence>
<dbReference type="Gene3D" id="1.10.3720.10">
    <property type="entry name" value="MetI-like"/>
    <property type="match status" value="1"/>
</dbReference>
<comment type="similarity">
    <text evidence="7">Belongs to the binding-protein-dependent transport system permease family.</text>
</comment>
<dbReference type="PROSITE" id="PS50928">
    <property type="entry name" value="ABC_TM1"/>
    <property type="match status" value="1"/>
</dbReference>
<protein>
    <submittedName>
        <fullName evidence="9">sn-glycerol-3-phosphate transport system permease protein ugpA</fullName>
    </submittedName>
</protein>
<keyword evidence="5 7" id="KW-1133">Transmembrane helix</keyword>
<name>A0A174F4I5_9FIRM</name>
<keyword evidence="2 7" id="KW-0813">Transport</keyword>
<keyword evidence="4 7" id="KW-0812">Transmembrane</keyword>
<feature type="transmembrane region" description="Helical" evidence="7">
    <location>
        <begin position="263"/>
        <end position="282"/>
    </location>
</feature>
<feature type="transmembrane region" description="Helical" evidence="7">
    <location>
        <begin position="12"/>
        <end position="37"/>
    </location>
</feature>
<dbReference type="InterPro" id="IPR051393">
    <property type="entry name" value="ABC_transporter_permease"/>
</dbReference>
<feature type="domain" description="ABC transmembrane type-1" evidence="8">
    <location>
        <begin position="68"/>
        <end position="281"/>
    </location>
</feature>
<organism evidence="9 10">
    <name type="scientific">Blautia obeum</name>
    <dbReference type="NCBI Taxonomy" id="40520"/>
    <lineage>
        <taxon>Bacteria</taxon>
        <taxon>Bacillati</taxon>
        <taxon>Bacillota</taxon>
        <taxon>Clostridia</taxon>
        <taxon>Lachnospirales</taxon>
        <taxon>Lachnospiraceae</taxon>
        <taxon>Blautia</taxon>
    </lineage>
</organism>